<dbReference type="PANTHER" id="PTHR34220">
    <property type="entry name" value="SENSOR HISTIDINE KINASE YPDA"/>
    <property type="match status" value="1"/>
</dbReference>
<evidence type="ECO:0000259" key="3">
    <source>
        <dbReference type="Pfam" id="PF06580"/>
    </source>
</evidence>
<evidence type="ECO:0000256" key="1">
    <source>
        <dbReference type="SAM" id="MobiDB-lite"/>
    </source>
</evidence>
<feature type="region of interest" description="Disordered" evidence="1">
    <location>
        <begin position="109"/>
        <end position="140"/>
    </location>
</feature>
<keyword evidence="2" id="KW-1133">Transmembrane helix</keyword>
<proteinExistence type="predicted"/>
<dbReference type="InterPro" id="IPR036890">
    <property type="entry name" value="HATPase_C_sf"/>
</dbReference>
<dbReference type="EMBL" id="CP015772">
    <property type="protein sequence ID" value="ANH81604.1"/>
    <property type="molecule type" value="Genomic_DNA"/>
</dbReference>
<dbReference type="InterPro" id="IPR010559">
    <property type="entry name" value="Sig_transdc_His_kin_internal"/>
</dbReference>
<name>A0A1A9I4X2_9BACT</name>
<feature type="transmembrane region" description="Helical" evidence="2">
    <location>
        <begin position="152"/>
        <end position="170"/>
    </location>
</feature>
<dbReference type="InterPro" id="IPR050640">
    <property type="entry name" value="Bact_2-comp_sensor_kinase"/>
</dbReference>
<keyword evidence="2" id="KW-0812">Transmembrane</keyword>
<reference evidence="4 5" key="1">
    <citation type="submission" date="2016-05" db="EMBL/GenBank/DDBJ databases">
        <title>Niabella ginsenosidivorans BS26 whole genome sequencing.</title>
        <authorList>
            <person name="Im W.T."/>
            <person name="Siddiqi M.Z."/>
        </authorList>
    </citation>
    <scope>NUCLEOTIDE SEQUENCE [LARGE SCALE GENOMIC DNA]</scope>
    <source>
        <strain evidence="4 5">BS26</strain>
    </source>
</reference>
<dbReference type="Gene3D" id="3.30.565.10">
    <property type="entry name" value="Histidine kinase-like ATPase, C-terminal domain"/>
    <property type="match status" value="1"/>
</dbReference>
<gene>
    <name evidence="4" type="ORF">A8C56_12010</name>
</gene>
<dbReference type="GO" id="GO:0016020">
    <property type="term" value="C:membrane"/>
    <property type="evidence" value="ECO:0007669"/>
    <property type="project" value="InterPro"/>
</dbReference>
<keyword evidence="5" id="KW-1185">Reference proteome</keyword>
<feature type="transmembrane region" description="Helical" evidence="2">
    <location>
        <begin position="12"/>
        <end position="30"/>
    </location>
</feature>
<accession>A0A1A9I4X2</accession>
<protein>
    <recommendedName>
        <fullName evidence="3">Signal transduction histidine kinase internal region domain-containing protein</fullName>
    </recommendedName>
</protein>
<organism evidence="4 5">
    <name type="scientific">Niabella ginsenosidivorans</name>
    <dbReference type="NCBI Taxonomy" id="1176587"/>
    <lineage>
        <taxon>Bacteria</taxon>
        <taxon>Pseudomonadati</taxon>
        <taxon>Bacteroidota</taxon>
        <taxon>Chitinophagia</taxon>
        <taxon>Chitinophagales</taxon>
        <taxon>Chitinophagaceae</taxon>
        <taxon>Niabella</taxon>
    </lineage>
</organism>
<sequence>MIMVVNRNTILVTAHVLGWVLGLGLILVFIESGSFGVGRFNRLLFSWPFIAFLFFYGCLFYGNLFILLPRFLVRDKFIIYGIFVLLLSGATFYLKPFDVLLNSNRQAERFRSDGPHRPPPQMERPRDLPDADHLPPGPRQNGPGFREGHFDLMSITLFLVVWAISTIIFISKQWRITENKNAHIKLDKAQAELSFLKAQVSPHFLFNTLNNIYSLAMAKSDDTAAGILRLSGIMRYITDDAPKDFVPVEKELECISDFIELQRLRLSKSGQLNYQVSGSTNGVQIAPLILMPFVENVFKHGISNNAAVPVNIRIDITPAYITLYTKNRIFRKHPSTEREGVGLRNVKQRLDFLYPGNYQLQITEEAGFYIVELKVVPIVQ</sequence>
<evidence type="ECO:0000256" key="2">
    <source>
        <dbReference type="SAM" id="Phobius"/>
    </source>
</evidence>
<dbReference type="Proteomes" id="UP000077667">
    <property type="component" value="Chromosome"/>
</dbReference>
<dbReference type="GO" id="GO:0000155">
    <property type="term" value="F:phosphorelay sensor kinase activity"/>
    <property type="evidence" value="ECO:0007669"/>
    <property type="project" value="InterPro"/>
</dbReference>
<dbReference type="AlphaFoldDB" id="A0A1A9I4X2"/>
<dbReference type="STRING" id="1176587.A8C56_12010"/>
<evidence type="ECO:0000313" key="4">
    <source>
        <dbReference type="EMBL" id="ANH81604.1"/>
    </source>
</evidence>
<dbReference type="PANTHER" id="PTHR34220:SF7">
    <property type="entry name" value="SENSOR HISTIDINE KINASE YPDA"/>
    <property type="match status" value="1"/>
</dbReference>
<dbReference type="Pfam" id="PF06580">
    <property type="entry name" value="His_kinase"/>
    <property type="match status" value="1"/>
</dbReference>
<dbReference type="KEGG" id="nia:A8C56_12010"/>
<feature type="transmembrane region" description="Helical" evidence="2">
    <location>
        <begin position="77"/>
        <end position="94"/>
    </location>
</feature>
<feature type="transmembrane region" description="Helical" evidence="2">
    <location>
        <begin position="45"/>
        <end position="68"/>
    </location>
</feature>
<feature type="compositionally biased region" description="Basic and acidic residues" evidence="1">
    <location>
        <begin position="123"/>
        <end position="133"/>
    </location>
</feature>
<keyword evidence="2" id="KW-0472">Membrane</keyword>
<feature type="domain" description="Signal transduction histidine kinase internal region" evidence="3">
    <location>
        <begin position="191"/>
        <end position="268"/>
    </location>
</feature>
<evidence type="ECO:0000313" key="5">
    <source>
        <dbReference type="Proteomes" id="UP000077667"/>
    </source>
</evidence>